<dbReference type="PROSITE" id="PS51462">
    <property type="entry name" value="NUDIX"/>
    <property type="match status" value="1"/>
</dbReference>
<dbReference type="SUPFAM" id="SSF55811">
    <property type="entry name" value="Nudix"/>
    <property type="match status" value="1"/>
</dbReference>
<dbReference type="EMBL" id="LR590481">
    <property type="protein sequence ID" value="VTQ92015.1"/>
    <property type="molecule type" value="Genomic_DNA"/>
</dbReference>
<name>A0A4U9RJ94_HATHI</name>
<evidence type="ECO:0000256" key="1">
    <source>
        <dbReference type="ARBA" id="ARBA00001946"/>
    </source>
</evidence>
<evidence type="ECO:0000313" key="4">
    <source>
        <dbReference type="EMBL" id="VTQ92015.1"/>
    </source>
</evidence>
<keyword evidence="2" id="KW-0378">Hydrolase</keyword>
<comment type="cofactor">
    <cofactor evidence="1">
        <name>Mg(2+)</name>
        <dbReference type="ChEBI" id="CHEBI:18420"/>
    </cofactor>
</comment>
<dbReference type="GO" id="GO:0016787">
    <property type="term" value="F:hydrolase activity"/>
    <property type="evidence" value="ECO:0007669"/>
    <property type="project" value="UniProtKB-KW"/>
</dbReference>
<dbReference type="Gene3D" id="3.90.79.10">
    <property type="entry name" value="Nucleoside Triphosphate Pyrophosphohydrolase"/>
    <property type="match status" value="1"/>
</dbReference>
<dbReference type="PANTHER" id="PTHR43046:SF2">
    <property type="entry name" value="8-OXO-DGTP DIPHOSPHATASE-RELATED"/>
    <property type="match status" value="1"/>
</dbReference>
<evidence type="ECO:0000313" key="5">
    <source>
        <dbReference type="Proteomes" id="UP000308489"/>
    </source>
</evidence>
<dbReference type="Proteomes" id="UP000308489">
    <property type="component" value="Chromosome 1"/>
</dbReference>
<proteinExistence type="predicted"/>
<evidence type="ECO:0000259" key="3">
    <source>
        <dbReference type="PROSITE" id="PS51462"/>
    </source>
</evidence>
<keyword evidence="5" id="KW-1185">Reference proteome</keyword>
<dbReference type="AlphaFoldDB" id="A0A4U9RJ94"/>
<accession>A0A4U9RJ94</accession>
<organism evidence="4 5">
    <name type="scientific">Hathewaya histolytica</name>
    <name type="common">Clostridium histolyticum</name>
    <dbReference type="NCBI Taxonomy" id="1498"/>
    <lineage>
        <taxon>Bacteria</taxon>
        <taxon>Bacillati</taxon>
        <taxon>Bacillota</taxon>
        <taxon>Clostridia</taxon>
        <taxon>Eubacteriales</taxon>
        <taxon>Clostridiaceae</taxon>
        <taxon>Hathewaya</taxon>
    </lineage>
</organism>
<gene>
    <name evidence="4" type="ORF">NCTC503_01891</name>
</gene>
<protein>
    <submittedName>
        <fullName evidence="4">MutT/nudix family protein</fullName>
    </submittedName>
</protein>
<reference evidence="4 5" key="1">
    <citation type="submission" date="2019-05" db="EMBL/GenBank/DDBJ databases">
        <authorList>
            <consortium name="Pathogen Informatics"/>
        </authorList>
    </citation>
    <scope>NUCLEOTIDE SEQUENCE [LARGE SCALE GENOMIC DNA]</scope>
    <source>
        <strain evidence="4 5">NCTC503</strain>
    </source>
</reference>
<dbReference type="InterPro" id="IPR015797">
    <property type="entry name" value="NUDIX_hydrolase-like_dom_sf"/>
</dbReference>
<evidence type="ECO:0000256" key="2">
    <source>
        <dbReference type="ARBA" id="ARBA00022801"/>
    </source>
</evidence>
<dbReference type="PANTHER" id="PTHR43046">
    <property type="entry name" value="GDP-MANNOSE MANNOSYL HYDROLASE"/>
    <property type="match status" value="1"/>
</dbReference>
<feature type="domain" description="Nudix hydrolase" evidence="3">
    <location>
        <begin position="19"/>
        <end position="84"/>
    </location>
</feature>
<dbReference type="Pfam" id="PF00293">
    <property type="entry name" value="NUDIX"/>
    <property type="match status" value="1"/>
</dbReference>
<dbReference type="InterPro" id="IPR000086">
    <property type="entry name" value="NUDIX_hydrolase_dom"/>
</dbReference>
<dbReference type="RefSeq" id="WP_197733549.1">
    <property type="nucleotide sequence ID" value="NZ_CBCRUQ010000003.1"/>
</dbReference>
<sequence length="84" mass="9710">MGEAKFYYKDNNAPKPNKSIHIGTCSIIRYNGKVLFEKRTDSDRWALIGGGLKINESLEQYIIREVREETGLIISEESLRFLNM</sequence>
<dbReference type="KEGG" id="hhw:NCTC503_01891"/>